<proteinExistence type="predicted"/>
<gene>
    <name evidence="2" type="ORF">YASMINEVIRUS_243</name>
</gene>
<sequence>MADTQNKTSEVQVDTISISNIDNPLSALSVFIIISFICVVTIILYKSIADRFPTLFTLCALGTFIVVSSAILIVVGKLSITLEWTCVIVLTLSLLMSTFTILYPNVFFYPELS</sequence>
<keyword evidence="1" id="KW-1133">Transmembrane helix</keyword>
<keyword evidence="1" id="KW-0812">Transmembrane</keyword>
<reference evidence="2 3" key="1">
    <citation type="submission" date="2018-10" db="EMBL/GenBank/DDBJ databases">
        <authorList>
            <consortium name="IHU Genomes"/>
        </authorList>
    </citation>
    <scope>NUCLEOTIDE SEQUENCE [LARGE SCALE GENOMIC DNA]</scope>
    <source>
        <strain evidence="2 3">A1</strain>
    </source>
</reference>
<protein>
    <submittedName>
        <fullName evidence="2">Uncharacterized protein</fullName>
    </submittedName>
</protein>
<keyword evidence="1" id="KW-0472">Membrane</keyword>
<dbReference type="Proteomes" id="UP000594342">
    <property type="component" value="Unassembled WGS sequence"/>
</dbReference>
<evidence type="ECO:0000313" key="3">
    <source>
        <dbReference type="Proteomes" id="UP000594342"/>
    </source>
</evidence>
<evidence type="ECO:0000256" key="1">
    <source>
        <dbReference type="SAM" id="Phobius"/>
    </source>
</evidence>
<evidence type="ECO:0000313" key="2">
    <source>
        <dbReference type="EMBL" id="VBB17780.1"/>
    </source>
</evidence>
<feature type="transmembrane region" description="Helical" evidence="1">
    <location>
        <begin position="52"/>
        <end position="75"/>
    </location>
</feature>
<comment type="caution">
    <text evidence="2">The sequence shown here is derived from an EMBL/GenBank/DDBJ whole genome shotgun (WGS) entry which is preliminary data.</text>
</comment>
<feature type="transmembrane region" description="Helical" evidence="1">
    <location>
        <begin position="87"/>
        <end position="109"/>
    </location>
</feature>
<feature type="transmembrane region" description="Helical" evidence="1">
    <location>
        <begin position="25"/>
        <end position="45"/>
    </location>
</feature>
<name>A0A5K0U7H7_9VIRU</name>
<accession>A0A5K0U7H7</accession>
<dbReference type="EMBL" id="UPSH01000001">
    <property type="protein sequence ID" value="VBB17780.1"/>
    <property type="molecule type" value="Genomic_DNA"/>
</dbReference>
<keyword evidence="3" id="KW-1185">Reference proteome</keyword>
<organism evidence="2 3">
    <name type="scientific">Yasminevirus sp. GU-2018</name>
    <dbReference type="NCBI Taxonomy" id="2420051"/>
    <lineage>
        <taxon>Viruses</taxon>
        <taxon>Varidnaviria</taxon>
        <taxon>Bamfordvirae</taxon>
        <taxon>Nucleocytoviricota</taxon>
        <taxon>Megaviricetes</taxon>
        <taxon>Imitervirales</taxon>
        <taxon>Mimiviridae</taxon>
        <taxon>Klosneuvirinae</taxon>
        <taxon>Yasminevirus</taxon>
        <taxon>Yasminevirus saudimassiliense</taxon>
    </lineage>
</organism>